<name>A0AAE3L0D0_9GAMM</name>
<protein>
    <recommendedName>
        <fullName evidence="3">DUF4174 domain-containing protein</fullName>
    </recommendedName>
</protein>
<dbReference type="Pfam" id="PF13778">
    <property type="entry name" value="DUF4174"/>
    <property type="match status" value="1"/>
</dbReference>
<dbReference type="InterPro" id="IPR025232">
    <property type="entry name" value="DUF4174"/>
</dbReference>
<dbReference type="RefSeq" id="WP_259053767.1">
    <property type="nucleotide sequence ID" value="NZ_JANUCT010000002.1"/>
</dbReference>
<feature type="signal peptide" evidence="2">
    <location>
        <begin position="1"/>
        <end position="19"/>
    </location>
</feature>
<comment type="caution">
    <text evidence="4">The sequence shown here is derived from an EMBL/GenBank/DDBJ whole genome shotgun (WGS) entry which is preliminary data.</text>
</comment>
<feature type="chain" id="PRO_5042070691" description="DUF4174 domain-containing protein" evidence="2">
    <location>
        <begin position="20"/>
        <end position="142"/>
    </location>
</feature>
<accession>A0AAE3L0D0</accession>
<keyword evidence="1 2" id="KW-0732">Signal</keyword>
<reference evidence="4" key="1">
    <citation type="submission" date="2022-08" db="EMBL/GenBank/DDBJ databases">
        <title>Genomic Encyclopedia of Type Strains, Phase III (KMG-III): the genomes of soil and plant-associated and newly described type strains.</title>
        <authorList>
            <person name="Whitman W."/>
        </authorList>
    </citation>
    <scope>NUCLEOTIDE SEQUENCE</scope>
    <source>
        <strain evidence="4">HMT 1</strain>
    </source>
</reference>
<proteinExistence type="predicted"/>
<evidence type="ECO:0000256" key="2">
    <source>
        <dbReference type="SAM" id="SignalP"/>
    </source>
</evidence>
<evidence type="ECO:0000313" key="5">
    <source>
        <dbReference type="Proteomes" id="UP001204445"/>
    </source>
</evidence>
<gene>
    <name evidence="4" type="ORF">J2T55_000270</name>
</gene>
<feature type="domain" description="DUF4174" evidence="3">
    <location>
        <begin position="23"/>
        <end position="137"/>
    </location>
</feature>
<organism evidence="4 5">
    <name type="scientific">Methylohalomonas lacus</name>
    <dbReference type="NCBI Taxonomy" id="398773"/>
    <lineage>
        <taxon>Bacteria</taxon>
        <taxon>Pseudomonadati</taxon>
        <taxon>Pseudomonadota</taxon>
        <taxon>Gammaproteobacteria</taxon>
        <taxon>Methylohalomonadales</taxon>
        <taxon>Methylohalomonadaceae</taxon>
        <taxon>Methylohalomonas</taxon>
    </lineage>
</organism>
<keyword evidence="5" id="KW-1185">Reference proteome</keyword>
<evidence type="ECO:0000313" key="4">
    <source>
        <dbReference type="EMBL" id="MCS3902274.1"/>
    </source>
</evidence>
<evidence type="ECO:0000259" key="3">
    <source>
        <dbReference type="Pfam" id="PF13778"/>
    </source>
</evidence>
<dbReference type="Proteomes" id="UP001204445">
    <property type="component" value="Unassembled WGS sequence"/>
</dbReference>
<dbReference type="AlphaFoldDB" id="A0AAE3L0D0"/>
<sequence length="142" mass="16264">MKKLIASLLLLFIALPAAAEFGLEQFKDQQRPLLVFSPDNKHAAYQETTRAVAARQEGFDRRDMVLLSVFRNTGSADDYYLSSADANQLRDRYDIADEEFRLLLIGKDGGIKFESNEAANLDELFELIDAMPMRQREMRQSR</sequence>
<dbReference type="EMBL" id="JANUCT010000002">
    <property type="protein sequence ID" value="MCS3902274.1"/>
    <property type="molecule type" value="Genomic_DNA"/>
</dbReference>
<evidence type="ECO:0000256" key="1">
    <source>
        <dbReference type="ARBA" id="ARBA00022729"/>
    </source>
</evidence>